<gene>
    <name evidence="1" type="ORF">GCM10017083_27510</name>
</gene>
<organism evidence="1 2">
    <name type="scientific">Thalassobaculum fulvum</name>
    <dbReference type="NCBI Taxonomy" id="1633335"/>
    <lineage>
        <taxon>Bacteria</taxon>
        <taxon>Pseudomonadati</taxon>
        <taxon>Pseudomonadota</taxon>
        <taxon>Alphaproteobacteria</taxon>
        <taxon>Rhodospirillales</taxon>
        <taxon>Thalassobaculaceae</taxon>
        <taxon>Thalassobaculum</taxon>
    </lineage>
</organism>
<keyword evidence="2" id="KW-1185">Reference proteome</keyword>
<reference evidence="1" key="2">
    <citation type="submission" date="2020-09" db="EMBL/GenBank/DDBJ databases">
        <authorList>
            <person name="Sun Q."/>
            <person name="Kim S."/>
        </authorList>
    </citation>
    <scope>NUCLEOTIDE SEQUENCE</scope>
    <source>
        <strain evidence="1">KCTC 42651</strain>
    </source>
</reference>
<protein>
    <recommendedName>
        <fullName evidence="3">DUF1013 domain-containing protein</fullName>
    </recommendedName>
</protein>
<reference evidence="1" key="1">
    <citation type="journal article" date="2014" name="Int. J. Syst. Evol. Microbiol.">
        <title>Complete genome sequence of Corynebacterium casei LMG S-19264T (=DSM 44701T), isolated from a smear-ripened cheese.</title>
        <authorList>
            <consortium name="US DOE Joint Genome Institute (JGI-PGF)"/>
            <person name="Walter F."/>
            <person name="Albersmeier A."/>
            <person name="Kalinowski J."/>
            <person name="Ruckert C."/>
        </authorList>
    </citation>
    <scope>NUCLEOTIDE SEQUENCE</scope>
    <source>
        <strain evidence="1">KCTC 42651</strain>
    </source>
</reference>
<sequence length="188" mass="20578">MAQPLMPKATAVWLIDNTALTFDQIAAFVGLHPLEVQAIADGEVSTGIQGFDPVLASQLTKAEIARCEADPKARLQMATSDLPKPVQKTKGPKYIPIAKRGDKPDAIAWLVKHHPELKDAQIARLIGTTKDTINKIRERTHWNSPNIQPRHPVFLGLCTQRDLDSAIETAGGTQVPPEEQLESISELP</sequence>
<proteinExistence type="predicted"/>
<name>A0A918XSX4_9PROT</name>
<dbReference type="EMBL" id="BMZS01000006">
    <property type="protein sequence ID" value="GHD52346.1"/>
    <property type="molecule type" value="Genomic_DNA"/>
</dbReference>
<accession>A0A918XSX4</accession>
<dbReference type="Proteomes" id="UP000630353">
    <property type="component" value="Unassembled WGS sequence"/>
</dbReference>
<comment type="caution">
    <text evidence="1">The sequence shown here is derived from an EMBL/GenBank/DDBJ whole genome shotgun (WGS) entry which is preliminary data.</text>
</comment>
<dbReference type="Pfam" id="PF06242">
    <property type="entry name" value="TrcR"/>
    <property type="match status" value="1"/>
</dbReference>
<dbReference type="RefSeq" id="WP_189990518.1">
    <property type="nucleotide sequence ID" value="NZ_BMZS01000006.1"/>
</dbReference>
<evidence type="ECO:0000313" key="2">
    <source>
        <dbReference type="Proteomes" id="UP000630353"/>
    </source>
</evidence>
<evidence type="ECO:0000313" key="1">
    <source>
        <dbReference type="EMBL" id="GHD52346.1"/>
    </source>
</evidence>
<dbReference type="AlphaFoldDB" id="A0A918XSX4"/>
<evidence type="ECO:0008006" key="3">
    <source>
        <dbReference type="Google" id="ProtNLM"/>
    </source>
</evidence>
<dbReference type="InterPro" id="IPR010421">
    <property type="entry name" value="TrcR"/>
</dbReference>